<evidence type="ECO:0000313" key="1">
    <source>
        <dbReference type="EMBL" id="CCQ43827.1"/>
    </source>
</evidence>
<sequence>MHCMASATRTTISTWPCWRMPRASPTYTCPWSPVASLSRSMPARQAAWTSQWS</sequence>
<protein>
    <submittedName>
        <fullName evidence="1">Alternative protein KIAA2013</fullName>
    </submittedName>
</protein>
<dbReference type="EMBL" id="HF584330">
    <property type="protein sequence ID" value="CCQ43827.1"/>
    <property type="molecule type" value="Genomic_DNA"/>
</dbReference>
<dbReference type="ChiTaRS" id="KIAA2013">
    <property type="organism name" value="human"/>
</dbReference>
<accession>L8ECM5</accession>
<proteinExistence type="predicted"/>
<dbReference type="AlphaFoldDB" id="L8ECM5"/>
<dbReference type="OrthoDB" id="10017443at2759"/>
<gene>
    <name evidence="1" type="primary">KIAA2013</name>
</gene>
<reference evidence="1" key="1">
    <citation type="journal article" date="2013" name="PLoS ONE">
        <title>Direct detection of alternative open reading frames translation products in human significantly expands the proteome.</title>
        <authorList>
            <person name="Vanderperre B."/>
            <person name="Lucier J.-F."/>
            <person name="Motard J."/>
            <person name="Tremblay G."/>
            <person name="Vanderperre S."/>
            <person name="Wisztorski M."/>
            <person name="Salzet M."/>
            <person name="Boisvert F.-M."/>
            <person name="Roucou X."/>
        </authorList>
    </citation>
    <scope>NUCLEOTIDE SEQUENCE</scope>
</reference>
<name>L8ECM5_HUMAN</name>
<organism evidence="1">
    <name type="scientific">Homo sapiens</name>
    <name type="common">Human</name>
    <dbReference type="NCBI Taxonomy" id="9606"/>
    <lineage>
        <taxon>Eukaryota</taxon>
        <taxon>Metazoa</taxon>
        <taxon>Chordata</taxon>
        <taxon>Craniata</taxon>
        <taxon>Vertebrata</taxon>
        <taxon>Euteleostomi</taxon>
        <taxon>Mammalia</taxon>
        <taxon>Eutheria</taxon>
        <taxon>Euarchontoglires</taxon>
        <taxon>Primates</taxon>
        <taxon>Haplorrhini</taxon>
        <taxon>Catarrhini</taxon>
        <taxon>Hominidae</taxon>
        <taxon>Homo</taxon>
    </lineage>
</organism>